<dbReference type="GO" id="GO:0000155">
    <property type="term" value="F:phosphorelay sensor kinase activity"/>
    <property type="evidence" value="ECO:0007669"/>
    <property type="project" value="InterPro"/>
</dbReference>
<accession>A0A5R9FXK4</accession>
<name>A0A5R9FXK4_9BACL</name>
<proteinExistence type="predicted"/>
<keyword evidence="6" id="KW-0812">Transmembrane</keyword>
<dbReference type="Pfam" id="PF06580">
    <property type="entry name" value="His_kinase"/>
    <property type="match status" value="1"/>
</dbReference>
<dbReference type="Gene3D" id="6.10.340.10">
    <property type="match status" value="1"/>
</dbReference>
<feature type="transmembrane region" description="Helical" evidence="6">
    <location>
        <begin position="20"/>
        <end position="40"/>
    </location>
</feature>
<evidence type="ECO:0000256" key="6">
    <source>
        <dbReference type="SAM" id="Phobius"/>
    </source>
</evidence>
<keyword evidence="4" id="KW-0067">ATP-binding</keyword>
<dbReference type="InterPro" id="IPR005467">
    <property type="entry name" value="His_kinase_dom"/>
</dbReference>
<keyword evidence="6" id="KW-0472">Membrane</keyword>
<evidence type="ECO:0000256" key="3">
    <source>
        <dbReference type="ARBA" id="ARBA00022777"/>
    </source>
</evidence>
<evidence type="ECO:0000256" key="2">
    <source>
        <dbReference type="ARBA" id="ARBA00022741"/>
    </source>
</evidence>
<dbReference type="InterPro" id="IPR003594">
    <property type="entry name" value="HATPase_dom"/>
</dbReference>
<dbReference type="AlphaFoldDB" id="A0A5R9FXK4"/>
<organism evidence="8 9">
    <name type="scientific">Paenibacillus antri</name>
    <dbReference type="NCBI Taxonomy" id="2582848"/>
    <lineage>
        <taxon>Bacteria</taxon>
        <taxon>Bacillati</taxon>
        <taxon>Bacillota</taxon>
        <taxon>Bacilli</taxon>
        <taxon>Bacillales</taxon>
        <taxon>Paenibacillaceae</taxon>
        <taxon>Paenibacillus</taxon>
    </lineage>
</organism>
<feature type="domain" description="Histidine kinase" evidence="7">
    <location>
        <begin position="486"/>
        <end position="582"/>
    </location>
</feature>
<dbReference type="InterPro" id="IPR036890">
    <property type="entry name" value="HATPase_C_sf"/>
</dbReference>
<sequence length="582" mass="65932">MDRWRRWFDRYRIRRLRTRFLVAMIALSVPPLAVLGYVSYNIAKDTMMESNARTNEDHLRTSSEVADLLFRNVSNLSRAVVLDEDIRSDLMYSLGRTEQERSVLRMRLQSQMQRLINSNFLDSSFVESICLYNLNYDAFCLGRTDDAGIYEGAGKQDAIRNEAWHRTATEAQGRVVFFSDNVLGDSSKSFSTVKLFRDAASIKGEPVGMLVINISKGIFGKIFTGTEQYGGRFLALDVDGESAKVVYPMESEGLPIAEGGEPESIVERLREEGYLVSQFRNGTTRWTFLHIVEIKELLKQSNQIGTFTALIAASIAFVAIAFSFFLSGSITRPLLRLKKMMLDWTKGARDFQETFAQDEVGAIGESFKKMALENAELSEQLIRSVLKEREAELRALQAQIKPHFLYNTLDSIYWMATLQKNEDIAQMAVSLSESFKLSLNKGKETIPVFKELKHVEHYLTIQNIRFNKRFTYVQDVDESILGMEMLKLLLQPLVENAIYHGLEPKVGEGTIRVTGKREDDFIVFAVEDDGVGIRDMAATAQGYGLSNVRERLALYYGPTSALRITSGVGVGTRVELRFQPTR</sequence>
<keyword evidence="6" id="KW-1133">Transmembrane helix</keyword>
<dbReference type="EMBL" id="VCIW01000029">
    <property type="protein sequence ID" value="TLS48772.1"/>
    <property type="molecule type" value="Genomic_DNA"/>
</dbReference>
<reference evidence="8 9" key="1">
    <citation type="submission" date="2019-05" db="EMBL/GenBank/DDBJ databases">
        <authorList>
            <person name="Narsing Rao M.P."/>
            <person name="Li W.J."/>
        </authorList>
    </citation>
    <scope>NUCLEOTIDE SEQUENCE [LARGE SCALE GENOMIC DNA]</scope>
    <source>
        <strain evidence="8 9">SYSU_K30003</strain>
    </source>
</reference>
<dbReference type="CDD" id="cd06225">
    <property type="entry name" value="HAMP"/>
    <property type="match status" value="1"/>
</dbReference>
<dbReference type="InterPro" id="IPR010559">
    <property type="entry name" value="Sig_transdc_His_kin_internal"/>
</dbReference>
<dbReference type="RefSeq" id="WP_138197837.1">
    <property type="nucleotide sequence ID" value="NZ_VCIW01000029.1"/>
</dbReference>
<dbReference type="GO" id="GO:0005524">
    <property type="term" value="F:ATP binding"/>
    <property type="evidence" value="ECO:0007669"/>
    <property type="project" value="UniProtKB-KW"/>
</dbReference>
<evidence type="ECO:0000259" key="7">
    <source>
        <dbReference type="PROSITE" id="PS50109"/>
    </source>
</evidence>
<evidence type="ECO:0000256" key="4">
    <source>
        <dbReference type="ARBA" id="ARBA00022840"/>
    </source>
</evidence>
<gene>
    <name evidence="8" type="ORF">FE782_28935</name>
</gene>
<evidence type="ECO:0000256" key="5">
    <source>
        <dbReference type="ARBA" id="ARBA00023012"/>
    </source>
</evidence>
<dbReference type="OrthoDB" id="9776552at2"/>
<keyword evidence="3 8" id="KW-0418">Kinase</keyword>
<dbReference type="SUPFAM" id="SSF55874">
    <property type="entry name" value="ATPase domain of HSP90 chaperone/DNA topoisomerase II/histidine kinase"/>
    <property type="match status" value="1"/>
</dbReference>
<keyword evidence="5" id="KW-0902">Two-component regulatory system</keyword>
<keyword evidence="9" id="KW-1185">Reference proteome</keyword>
<evidence type="ECO:0000313" key="9">
    <source>
        <dbReference type="Proteomes" id="UP000309676"/>
    </source>
</evidence>
<evidence type="ECO:0000256" key="1">
    <source>
        <dbReference type="ARBA" id="ARBA00022679"/>
    </source>
</evidence>
<keyword evidence="2" id="KW-0547">Nucleotide-binding</keyword>
<dbReference type="Gene3D" id="3.30.565.10">
    <property type="entry name" value="Histidine kinase-like ATPase, C-terminal domain"/>
    <property type="match status" value="1"/>
</dbReference>
<dbReference type="InterPro" id="IPR050640">
    <property type="entry name" value="Bact_2-comp_sensor_kinase"/>
</dbReference>
<evidence type="ECO:0000313" key="8">
    <source>
        <dbReference type="EMBL" id="TLS48772.1"/>
    </source>
</evidence>
<dbReference type="PANTHER" id="PTHR34220">
    <property type="entry name" value="SENSOR HISTIDINE KINASE YPDA"/>
    <property type="match status" value="1"/>
</dbReference>
<dbReference type="Proteomes" id="UP000309676">
    <property type="component" value="Unassembled WGS sequence"/>
</dbReference>
<comment type="caution">
    <text evidence="8">The sequence shown here is derived from an EMBL/GenBank/DDBJ whole genome shotgun (WGS) entry which is preliminary data.</text>
</comment>
<feature type="transmembrane region" description="Helical" evidence="6">
    <location>
        <begin position="307"/>
        <end position="331"/>
    </location>
</feature>
<dbReference type="PROSITE" id="PS50109">
    <property type="entry name" value="HIS_KIN"/>
    <property type="match status" value="1"/>
</dbReference>
<dbReference type="PANTHER" id="PTHR34220:SF7">
    <property type="entry name" value="SENSOR HISTIDINE KINASE YPDA"/>
    <property type="match status" value="1"/>
</dbReference>
<dbReference type="Pfam" id="PF02518">
    <property type="entry name" value="HATPase_c"/>
    <property type="match status" value="1"/>
</dbReference>
<keyword evidence="1" id="KW-0808">Transferase</keyword>
<dbReference type="GO" id="GO:0016020">
    <property type="term" value="C:membrane"/>
    <property type="evidence" value="ECO:0007669"/>
    <property type="project" value="InterPro"/>
</dbReference>
<dbReference type="SMART" id="SM00387">
    <property type="entry name" value="HATPase_c"/>
    <property type="match status" value="1"/>
</dbReference>
<protein>
    <submittedName>
        <fullName evidence="8">Sensor histidine kinase</fullName>
    </submittedName>
</protein>